<proteinExistence type="predicted"/>
<feature type="domain" description="EMI" evidence="10">
    <location>
        <begin position="4"/>
        <end position="81"/>
    </location>
</feature>
<dbReference type="OMA" id="GHDCMEL"/>
<accession>A0A671UTN1</accession>
<evidence type="ECO:0000256" key="8">
    <source>
        <dbReference type="SAM" id="MobiDB-lite"/>
    </source>
</evidence>
<dbReference type="InterPro" id="IPR017920">
    <property type="entry name" value="COMM"/>
</dbReference>
<evidence type="ECO:0000313" key="12">
    <source>
        <dbReference type="Ensembl" id="ENSSAUP00010017308.1"/>
    </source>
</evidence>
<keyword evidence="6" id="KW-1015">Disulfide bond</keyword>
<dbReference type="PROSITE" id="PS51269">
    <property type="entry name" value="COMM"/>
    <property type="match status" value="1"/>
</dbReference>
<keyword evidence="2" id="KW-0964">Secreted</keyword>
<dbReference type="InterPro" id="IPR011489">
    <property type="entry name" value="EMI_domain"/>
</dbReference>
<dbReference type="PROSITE" id="PS51041">
    <property type="entry name" value="EMI"/>
    <property type="match status" value="1"/>
</dbReference>
<protein>
    <submittedName>
        <fullName evidence="12">Elastin microfibril interfacer 2</fullName>
    </submittedName>
</protein>
<reference evidence="12" key="1">
    <citation type="submission" date="2021-04" db="EMBL/GenBank/DDBJ databases">
        <authorList>
            <consortium name="Wellcome Sanger Institute Data Sharing"/>
        </authorList>
    </citation>
    <scope>NUCLEOTIDE SEQUENCE [LARGE SCALE GENOMIC DNA]</scope>
</reference>
<feature type="domain" description="COMM" evidence="11">
    <location>
        <begin position="478"/>
        <end position="544"/>
    </location>
</feature>
<evidence type="ECO:0000256" key="2">
    <source>
        <dbReference type="ARBA" id="ARBA00022525"/>
    </source>
</evidence>
<comment type="subcellular location">
    <subcellularLocation>
        <location evidence="1">Secreted</location>
        <location evidence="1">Extracellular space</location>
        <location evidence="1">Extracellular matrix</location>
    </subcellularLocation>
</comment>
<evidence type="ECO:0000259" key="11">
    <source>
        <dbReference type="PROSITE" id="PS51269"/>
    </source>
</evidence>
<feature type="domain" description="C1q" evidence="9">
    <location>
        <begin position="747"/>
        <end position="896"/>
    </location>
</feature>
<feature type="region of interest" description="Disordered" evidence="8">
    <location>
        <begin position="233"/>
        <end position="252"/>
    </location>
</feature>
<evidence type="ECO:0000259" key="9">
    <source>
        <dbReference type="PROSITE" id="PS50871"/>
    </source>
</evidence>
<evidence type="ECO:0000256" key="7">
    <source>
        <dbReference type="SAM" id="Coils"/>
    </source>
</evidence>
<dbReference type="Proteomes" id="UP000472265">
    <property type="component" value="Chromosome 19"/>
</dbReference>
<evidence type="ECO:0000256" key="3">
    <source>
        <dbReference type="ARBA" id="ARBA00022530"/>
    </source>
</evidence>
<dbReference type="Gene3D" id="2.60.120.40">
    <property type="match status" value="1"/>
</dbReference>
<evidence type="ECO:0000259" key="10">
    <source>
        <dbReference type="PROSITE" id="PS51041"/>
    </source>
</evidence>
<dbReference type="PANTHER" id="PTHR15427">
    <property type="entry name" value="EMILIN ELASTIN MICROFIBRIL INTERFACE-LOCATED PROTEIN ELASTIN MICROFIBRIL INTERFACER"/>
    <property type="match status" value="1"/>
</dbReference>
<keyword evidence="13" id="KW-1185">Reference proteome</keyword>
<sequence>SLLVKNWCAYVVHKNVSCAVVGGTESFMQPEVLPCPPELPNCAPQVIYQTHFRPMYKIAYKTVTELAWRCCPGYQGYDCMEVKDMKQIQVELQQGEKNHPWDGETPHGRDGYQNSQHLEEEVQRLSQMVLDMQARMTDMSSNLRLEFQEDASKMLVTLLNNVGQPVSARGAETETVQVQDFSFELPAMPIDEVMNKISQVSDDLETKGNTLNDLLGRVERHDGQIHLLMEASQNHLSTPPPPPPPPPPANDLRGYLDEKISALREELMEGMDIKLADLKNSCDYKIMSVQENCEGQEANYLSLAELMDSKETDLRNEIQDLKNKLVDTGKEQVCDSVLACVENLEIHWNSSEKTSVVEKLKMEQAEAIKDLRETLEDKLASMEDRLNTQFVDTSTNSPSGGQPDTQRVFNSLKDSVRALEDRFDVLDRLCSKANVTVVGNLQRDFQSCRAAIDAMETHLDTQGQFFNDSTSIENVHSELSNLKDRVDSLSDIVHQQSQSPNATSGQVKTAAEQEAKDLLELHRTQHQELRNRLEELRREVKAEADRCREQTEDVGKEITNIDSRIVSMESLCSKLDPVASSLQRIKEGLNKHVTALWTCVNHLNGTVGAHARNIGELRGTCQNLQNLISNGDLQVLTNNNPGKTGKLPITQRLILSSAGVQVPVEDAGLPQGSTKTLPVPMGPVDSSLPQPPVLETGEAGPPGRMIPSKLPKGTDGSMKPVQGFAGAPGETHRHVPDLSSFLSLSLVSHLPMSFSAGLTLPLSEGDMGIIRFNKVLVNDGGHYDAHTGIFTAPTDGRYLLTAVLTAQRGEKVEAVLSVSNRSVQKLDSMGFLSGAASPPSHGQCNCSSSTSLSLVLPLRRGDRVGLVQTAGKLAASASSEILSSFSAVLLYPSPSKR</sequence>
<feature type="coiled-coil region" evidence="7">
    <location>
        <begin position="357"/>
        <end position="385"/>
    </location>
</feature>
<feature type="compositionally biased region" description="Pro residues" evidence="8">
    <location>
        <begin position="238"/>
        <end position="249"/>
    </location>
</feature>
<reference evidence="12" key="3">
    <citation type="submission" date="2025-09" db="UniProtKB">
        <authorList>
            <consortium name="Ensembl"/>
        </authorList>
    </citation>
    <scope>IDENTIFICATION</scope>
</reference>
<feature type="coiled-coil region" evidence="7">
    <location>
        <begin position="304"/>
        <end position="331"/>
    </location>
</feature>
<dbReference type="SMART" id="SM00110">
    <property type="entry name" value="C1Q"/>
    <property type="match status" value="1"/>
</dbReference>
<dbReference type="Pfam" id="PF07546">
    <property type="entry name" value="EMI"/>
    <property type="match status" value="1"/>
</dbReference>
<keyword evidence="4" id="KW-0732">Signal</keyword>
<evidence type="ECO:0000256" key="4">
    <source>
        <dbReference type="ARBA" id="ARBA00022729"/>
    </source>
</evidence>
<evidence type="ECO:0000256" key="5">
    <source>
        <dbReference type="ARBA" id="ARBA00023054"/>
    </source>
</evidence>
<evidence type="ECO:0000256" key="1">
    <source>
        <dbReference type="ARBA" id="ARBA00004498"/>
    </source>
</evidence>
<dbReference type="Ensembl" id="ENSSAUT00010018311.1">
    <property type="protein sequence ID" value="ENSSAUP00010017308.1"/>
    <property type="gene ID" value="ENSSAUG00010007931.1"/>
</dbReference>
<feature type="region of interest" description="Disordered" evidence="8">
    <location>
        <begin position="671"/>
        <end position="705"/>
    </location>
</feature>
<dbReference type="GeneTree" id="ENSGT01030000234633"/>
<name>A0A671UTN1_SPAAU</name>
<dbReference type="PROSITE" id="PS50871">
    <property type="entry name" value="C1Q"/>
    <property type="match status" value="1"/>
</dbReference>
<evidence type="ECO:0000256" key="6">
    <source>
        <dbReference type="ARBA" id="ARBA00023157"/>
    </source>
</evidence>
<dbReference type="InterPro" id="IPR008983">
    <property type="entry name" value="Tumour_necrosis_fac-like_dom"/>
</dbReference>
<dbReference type="SUPFAM" id="SSF49842">
    <property type="entry name" value="TNF-like"/>
    <property type="match status" value="1"/>
</dbReference>
<keyword evidence="5 7" id="KW-0175">Coiled coil</keyword>
<evidence type="ECO:0000313" key="13">
    <source>
        <dbReference type="Proteomes" id="UP000472265"/>
    </source>
</evidence>
<dbReference type="InterPro" id="IPR050392">
    <property type="entry name" value="Collagen/C1q_domain"/>
</dbReference>
<feature type="coiled-coil region" evidence="7">
    <location>
        <begin position="472"/>
        <end position="553"/>
    </location>
</feature>
<dbReference type="InParanoid" id="A0A671UTN1"/>
<dbReference type="PANTHER" id="PTHR15427:SF5">
    <property type="entry name" value="EMILIN-2"/>
    <property type="match status" value="1"/>
</dbReference>
<dbReference type="AlphaFoldDB" id="A0A671UTN1"/>
<gene>
    <name evidence="12" type="primary">EMILIN2</name>
</gene>
<keyword evidence="3" id="KW-0272">Extracellular matrix</keyword>
<reference evidence="12" key="2">
    <citation type="submission" date="2025-08" db="UniProtKB">
        <authorList>
            <consortium name="Ensembl"/>
        </authorList>
    </citation>
    <scope>IDENTIFICATION</scope>
</reference>
<organism evidence="12 13">
    <name type="scientific">Sparus aurata</name>
    <name type="common">Gilthead sea bream</name>
    <dbReference type="NCBI Taxonomy" id="8175"/>
    <lineage>
        <taxon>Eukaryota</taxon>
        <taxon>Metazoa</taxon>
        <taxon>Chordata</taxon>
        <taxon>Craniata</taxon>
        <taxon>Vertebrata</taxon>
        <taxon>Euteleostomi</taxon>
        <taxon>Actinopterygii</taxon>
        <taxon>Neopterygii</taxon>
        <taxon>Teleostei</taxon>
        <taxon>Neoteleostei</taxon>
        <taxon>Acanthomorphata</taxon>
        <taxon>Eupercaria</taxon>
        <taxon>Spariformes</taxon>
        <taxon>Sparidae</taxon>
        <taxon>Sparus</taxon>
    </lineage>
</organism>
<dbReference type="InterPro" id="IPR001073">
    <property type="entry name" value="C1q_dom"/>
</dbReference>
<dbReference type="Pfam" id="PF00386">
    <property type="entry name" value="C1q"/>
    <property type="match status" value="1"/>
</dbReference>